<evidence type="ECO:0000256" key="3">
    <source>
        <dbReference type="ARBA" id="ARBA00022679"/>
    </source>
</evidence>
<evidence type="ECO:0000259" key="10">
    <source>
        <dbReference type="Pfam" id="PF13614"/>
    </source>
</evidence>
<dbReference type="STRING" id="29524.SAMN02745171_01583"/>
<dbReference type="Pfam" id="PF13807">
    <property type="entry name" value="GNVR"/>
    <property type="match status" value="1"/>
</dbReference>
<dbReference type="PANTHER" id="PTHR32309">
    <property type="entry name" value="TYROSINE-PROTEIN KINASE"/>
    <property type="match status" value="1"/>
</dbReference>
<proteinExistence type="inferred from homology"/>
<dbReference type="InterPro" id="IPR032807">
    <property type="entry name" value="GNVR"/>
</dbReference>
<name>A0A1T4PT95_9PORP</name>
<keyword evidence="13" id="KW-1185">Reference proteome</keyword>
<accession>A0A1T4PT95</accession>
<reference evidence="13" key="1">
    <citation type="submission" date="2017-02" db="EMBL/GenBank/DDBJ databases">
        <authorList>
            <person name="Varghese N."/>
            <person name="Submissions S."/>
        </authorList>
    </citation>
    <scope>NUCLEOTIDE SEQUENCE [LARGE SCALE GENOMIC DNA]</scope>
    <source>
        <strain evidence="13">ATCC 51356</strain>
    </source>
</reference>
<dbReference type="EC" id="2.7.10.2" evidence="2"/>
<dbReference type="Proteomes" id="UP000190121">
    <property type="component" value="Unassembled WGS sequence"/>
</dbReference>
<dbReference type="AlphaFoldDB" id="A0A1T4PT95"/>
<dbReference type="GO" id="GO:0005886">
    <property type="term" value="C:plasma membrane"/>
    <property type="evidence" value="ECO:0007669"/>
    <property type="project" value="TreeGrafter"/>
</dbReference>
<comment type="similarity">
    <text evidence="1">Belongs to the CpsD/CapB family.</text>
</comment>
<keyword evidence="6" id="KW-0067">ATP-binding</keyword>
<dbReference type="CDD" id="cd05387">
    <property type="entry name" value="BY-kinase"/>
    <property type="match status" value="1"/>
</dbReference>
<dbReference type="RefSeq" id="WP_078737473.1">
    <property type="nucleotide sequence ID" value="NZ_FUXE01000020.1"/>
</dbReference>
<evidence type="ECO:0000256" key="5">
    <source>
        <dbReference type="ARBA" id="ARBA00022777"/>
    </source>
</evidence>
<feature type="transmembrane region" description="Helical" evidence="9">
    <location>
        <begin position="39"/>
        <end position="57"/>
    </location>
</feature>
<keyword evidence="9" id="KW-0472">Membrane</keyword>
<keyword evidence="4" id="KW-0547">Nucleotide-binding</keyword>
<evidence type="ECO:0000256" key="7">
    <source>
        <dbReference type="ARBA" id="ARBA00023137"/>
    </source>
</evidence>
<dbReference type="Pfam" id="PF13614">
    <property type="entry name" value="AAA_31"/>
    <property type="match status" value="1"/>
</dbReference>
<dbReference type="OrthoDB" id="9794577at2"/>
<keyword evidence="3" id="KW-0808">Transferase</keyword>
<comment type="catalytic activity">
    <reaction evidence="8">
        <text>L-tyrosyl-[protein] + ATP = O-phospho-L-tyrosyl-[protein] + ADP + H(+)</text>
        <dbReference type="Rhea" id="RHEA:10596"/>
        <dbReference type="Rhea" id="RHEA-COMP:10136"/>
        <dbReference type="Rhea" id="RHEA-COMP:20101"/>
        <dbReference type="ChEBI" id="CHEBI:15378"/>
        <dbReference type="ChEBI" id="CHEBI:30616"/>
        <dbReference type="ChEBI" id="CHEBI:46858"/>
        <dbReference type="ChEBI" id="CHEBI:61978"/>
        <dbReference type="ChEBI" id="CHEBI:456216"/>
        <dbReference type="EC" id="2.7.10.2"/>
    </reaction>
</comment>
<evidence type="ECO:0000259" key="11">
    <source>
        <dbReference type="Pfam" id="PF13807"/>
    </source>
</evidence>
<dbReference type="Gene3D" id="3.40.50.300">
    <property type="entry name" value="P-loop containing nucleotide triphosphate hydrolases"/>
    <property type="match status" value="1"/>
</dbReference>
<dbReference type="InterPro" id="IPR050445">
    <property type="entry name" value="Bact_polysacc_biosynth/exp"/>
</dbReference>
<evidence type="ECO:0000256" key="6">
    <source>
        <dbReference type="ARBA" id="ARBA00022840"/>
    </source>
</evidence>
<feature type="domain" description="AAA" evidence="10">
    <location>
        <begin position="627"/>
        <end position="761"/>
    </location>
</feature>
<gene>
    <name evidence="12" type="ORF">SAMN02745171_01583</name>
</gene>
<keyword evidence="7" id="KW-0829">Tyrosine-protein kinase</keyword>
<dbReference type="NCBIfam" id="TIGR01007">
    <property type="entry name" value="eps_fam"/>
    <property type="match status" value="1"/>
</dbReference>
<evidence type="ECO:0000256" key="9">
    <source>
        <dbReference type="SAM" id="Phobius"/>
    </source>
</evidence>
<dbReference type="EMBL" id="FUXE01000020">
    <property type="protein sequence ID" value="SJZ94874.1"/>
    <property type="molecule type" value="Genomic_DNA"/>
</dbReference>
<evidence type="ECO:0000256" key="4">
    <source>
        <dbReference type="ARBA" id="ARBA00022741"/>
    </source>
</evidence>
<evidence type="ECO:0000256" key="1">
    <source>
        <dbReference type="ARBA" id="ARBA00007316"/>
    </source>
</evidence>
<evidence type="ECO:0000256" key="8">
    <source>
        <dbReference type="ARBA" id="ARBA00051245"/>
    </source>
</evidence>
<protein>
    <recommendedName>
        <fullName evidence="2">non-specific protein-tyrosine kinase</fullName>
        <ecNumber evidence="2">2.7.10.2</ecNumber>
    </recommendedName>
</protein>
<dbReference type="InterPro" id="IPR027417">
    <property type="entry name" value="P-loop_NTPase"/>
</dbReference>
<feature type="domain" description="Tyrosine-protein kinase G-rich" evidence="11">
    <location>
        <begin position="452"/>
        <end position="530"/>
    </location>
</feature>
<evidence type="ECO:0000313" key="13">
    <source>
        <dbReference type="Proteomes" id="UP000190121"/>
    </source>
</evidence>
<feature type="transmembrane region" description="Helical" evidence="9">
    <location>
        <begin position="509"/>
        <end position="529"/>
    </location>
</feature>
<dbReference type="InterPro" id="IPR025669">
    <property type="entry name" value="AAA_dom"/>
</dbReference>
<sequence length="831" mass="94171">MNSNPYSNSSDVIMEKHQEIPEENMISLSDIFYLLQQNWYYFIFWLIIALAGGYIYIKSTPNSYEKTASVLINTESNMSGPLADIMKISGAELGFKGTDKIENEIIIFRTHNMLSQVVNRLNLRVNYQRKEGISSKKLYKDSPIHLTLLEFPEDHSGSFILSFEGSDKVRLSHFKGDFSKTSPLSDRVVLFGETIETPIGSFVLTGNPSTEVEDKEIKITISSREEIISDLAKRLTIAQSSKGSSIIDLRFRDENPHLAEDFLNTLINEHDTTSRLEKLKIARSTEAFINDRITIISKELGDVDHEIERFKQNNQIANIESEAEIYIESSKEITKQTIEINNSLAIARFIKEHLTNPSTAGGLIPASSGLEDLSSNTLINEYNTLYLYRERLLSESGQTNPLIETQQKQLESLQKAIIKSIDNYIKSLNIKLNSINKQSNKNESKISSVPMQERIISSIYRNQKIKEELYLFLLNARERNALSIEGAESDVRLIQPAVGSSTPVAPKKAIIMLAALVLGLLIPTGHLYLRFIINNKVRGRKDLETYTPQIPILAEIPHSTRLEKKQNILVQNFLDLFRSQQKRLKKKRYQRRSNMLLGQLFESDYVSESFSVLRSNMAFMLPAKACKVIALTSALPNSGKTFVSGNLAHNLCMRGTNKVLLIDADIRKGSMTATLRKGLSVQKFGLSEFLHKEELSIEDVIVPFNKQIIFDFMPAGEAPPNPSDLLLSPRLGELIQDLRKKYDYIVIDTVPFLNMADAQIIGEHADLNIMVVREGNLPRALLKEINLMYKNKYFKNMALLLNDAGASQHISGRSYGYQSYTSEYNSYFKQQ</sequence>
<organism evidence="12 13">
    <name type="scientific">Porphyromonas circumdentaria</name>
    <dbReference type="NCBI Taxonomy" id="29524"/>
    <lineage>
        <taxon>Bacteria</taxon>
        <taxon>Pseudomonadati</taxon>
        <taxon>Bacteroidota</taxon>
        <taxon>Bacteroidia</taxon>
        <taxon>Bacteroidales</taxon>
        <taxon>Porphyromonadaceae</taxon>
        <taxon>Porphyromonas</taxon>
    </lineage>
</organism>
<dbReference type="InterPro" id="IPR005702">
    <property type="entry name" value="Wzc-like_C"/>
</dbReference>
<keyword evidence="5" id="KW-0418">Kinase</keyword>
<keyword evidence="9" id="KW-1133">Transmembrane helix</keyword>
<dbReference type="GO" id="GO:0005524">
    <property type="term" value="F:ATP binding"/>
    <property type="evidence" value="ECO:0007669"/>
    <property type="project" value="UniProtKB-KW"/>
</dbReference>
<keyword evidence="9" id="KW-0812">Transmembrane</keyword>
<evidence type="ECO:0000256" key="2">
    <source>
        <dbReference type="ARBA" id="ARBA00011903"/>
    </source>
</evidence>
<dbReference type="GO" id="GO:0004715">
    <property type="term" value="F:non-membrane spanning protein tyrosine kinase activity"/>
    <property type="evidence" value="ECO:0007669"/>
    <property type="project" value="UniProtKB-EC"/>
</dbReference>
<dbReference type="PANTHER" id="PTHR32309:SF13">
    <property type="entry name" value="FERRIC ENTEROBACTIN TRANSPORT PROTEIN FEPE"/>
    <property type="match status" value="1"/>
</dbReference>
<dbReference type="SUPFAM" id="SSF52540">
    <property type="entry name" value="P-loop containing nucleoside triphosphate hydrolases"/>
    <property type="match status" value="1"/>
</dbReference>
<evidence type="ECO:0000313" key="12">
    <source>
        <dbReference type="EMBL" id="SJZ94874.1"/>
    </source>
</evidence>